<evidence type="ECO:0000313" key="15">
    <source>
        <dbReference type="Proteomes" id="UP000015480"/>
    </source>
</evidence>
<evidence type="ECO:0000256" key="3">
    <source>
        <dbReference type="ARBA" id="ARBA00006742"/>
    </source>
</evidence>
<sequence length="111" mass="11729">MFVTPAYAQAAGAAPSGAASLASFVPLILVFVIMYFLMIRPQQKKMKEHRAMVEALKKGDEVVTQGGLLGKVTAVKDGEVEVEIAPGVKVRCVRSSISNVITRTAPAAANN</sequence>
<gene>
    <name evidence="14" type="ORF">JCM7686_0952</name>
</gene>
<dbReference type="PRINTS" id="PR01853">
    <property type="entry name" value="YAJCTRNLCASE"/>
</dbReference>
<evidence type="ECO:0000256" key="11">
    <source>
        <dbReference type="ARBA" id="ARBA00023010"/>
    </source>
</evidence>
<reference evidence="14 15" key="1">
    <citation type="journal article" date="2014" name="BMC Genomics">
        <title>Architecture and functions of a multipartite genome of the methylotrophic bacterium Paracoccus aminophilus JCM 7686, containing primary and secondary chromids.</title>
        <authorList>
            <person name="Dziewit L."/>
            <person name="Czarnecki J."/>
            <person name="Wibberg D."/>
            <person name="Radlinska M."/>
            <person name="Mrozek P."/>
            <person name="Szymczak M."/>
            <person name="Schluter A."/>
            <person name="Puhler A."/>
            <person name="Bartosik D."/>
        </authorList>
    </citation>
    <scope>NUCLEOTIDE SEQUENCE [LARGE SCALE GENOMIC DNA]</scope>
    <source>
        <strain evidence="14">JCM 7686</strain>
    </source>
</reference>
<dbReference type="eggNOG" id="COG1862">
    <property type="taxonomic scope" value="Bacteria"/>
</dbReference>
<keyword evidence="15" id="KW-1185">Reference proteome</keyword>
<evidence type="ECO:0000256" key="7">
    <source>
        <dbReference type="ARBA" id="ARBA00022475"/>
    </source>
</evidence>
<evidence type="ECO:0000313" key="14">
    <source>
        <dbReference type="EMBL" id="AGT08061.1"/>
    </source>
</evidence>
<dbReference type="NCBIfam" id="TIGR00739">
    <property type="entry name" value="yajC"/>
    <property type="match status" value="1"/>
</dbReference>
<dbReference type="SMART" id="SM01323">
    <property type="entry name" value="YajC"/>
    <property type="match status" value="1"/>
</dbReference>
<evidence type="ECO:0000256" key="8">
    <source>
        <dbReference type="ARBA" id="ARBA00022692"/>
    </source>
</evidence>
<keyword evidence="9" id="KW-0653">Protein transport</keyword>
<evidence type="ECO:0000256" key="13">
    <source>
        <dbReference type="SAM" id="Phobius"/>
    </source>
</evidence>
<evidence type="ECO:0000256" key="6">
    <source>
        <dbReference type="ARBA" id="ARBA00022448"/>
    </source>
</evidence>
<keyword evidence="12 13" id="KW-0472">Membrane</keyword>
<organism evidence="14 15">
    <name type="scientific">Paracoccus aminophilus JCM 7686</name>
    <dbReference type="NCBI Taxonomy" id="1367847"/>
    <lineage>
        <taxon>Bacteria</taxon>
        <taxon>Pseudomonadati</taxon>
        <taxon>Pseudomonadota</taxon>
        <taxon>Alphaproteobacteria</taxon>
        <taxon>Rhodobacterales</taxon>
        <taxon>Paracoccaceae</taxon>
        <taxon>Paracoccus</taxon>
    </lineage>
</organism>
<evidence type="ECO:0000256" key="9">
    <source>
        <dbReference type="ARBA" id="ARBA00022927"/>
    </source>
</evidence>
<dbReference type="OrthoDB" id="9811406at2"/>
<dbReference type="GO" id="GO:0015031">
    <property type="term" value="P:protein transport"/>
    <property type="evidence" value="ECO:0007669"/>
    <property type="project" value="UniProtKB-KW"/>
</dbReference>
<accession>S5YS78</accession>
<dbReference type="AlphaFoldDB" id="S5YS78"/>
<dbReference type="InterPro" id="IPR003849">
    <property type="entry name" value="Preprotein_translocase_YajC"/>
</dbReference>
<proteinExistence type="inferred from homology"/>
<evidence type="ECO:0000256" key="2">
    <source>
        <dbReference type="ARBA" id="ARBA00004162"/>
    </source>
</evidence>
<evidence type="ECO:0000256" key="1">
    <source>
        <dbReference type="ARBA" id="ARBA00002061"/>
    </source>
</evidence>
<evidence type="ECO:0000256" key="5">
    <source>
        <dbReference type="ARBA" id="ARBA00014962"/>
    </source>
</evidence>
<dbReference type="STRING" id="1367847.JCM7686_0952"/>
<dbReference type="PANTHER" id="PTHR33909:SF1">
    <property type="entry name" value="SEC TRANSLOCON ACCESSORY COMPLEX SUBUNIT YAJC"/>
    <property type="match status" value="1"/>
</dbReference>
<keyword evidence="6" id="KW-0813">Transport</keyword>
<dbReference type="HOGENOM" id="CLU_116157_2_1_5"/>
<comment type="subunit">
    <text evidence="4">Part of the SecDF-YidC-YajC translocase complex. The SecDF-YidC-YajC translocase forms a supercomplex with SecYEG, called the holo-translocon (HTL).</text>
</comment>
<evidence type="ECO:0000256" key="12">
    <source>
        <dbReference type="ARBA" id="ARBA00023136"/>
    </source>
</evidence>
<keyword evidence="7" id="KW-1003">Cell membrane</keyword>
<dbReference type="PANTHER" id="PTHR33909">
    <property type="entry name" value="SEC TRANSLOCON ACCESSORY COMPLEX SUBUNIT YAJC"/>
    <property type="match status" value="1"/>
</dbReference>
<keyword evidence="10 13" id="KW-1133">Transmembrane helix</keyword>
<feature type="transmembrane region" description="Helical" evidence="13">
    <location>
        <begin position="20"/>
        <end position="39"/>
    </location>
</feature>
<evidence type="ECO:0000256" key="4">
    <source>
        <dbReference type="ARBA" id="ARBA00011718"/>
    </source>
</evidence>
<dbReference type="RefSeq" id="WP_020949699.1">
    <property type="nucleotide sequence ID" value="NC_022041.1"/>
</dbReference>
<evidence type="ECO:0000256" key="10">
    <source>
        <dbReference type="ARBA" id="ARBA00022989"/>
    </source>
</evidence>
<dbReference type="Pfam" id="PF02699">
    <property type="entry name" value="YajC"/>
    <property type="match status" value="1"/>
</dbReference>
<comment type="similarity">
    <text evidence="3">Belongs to the YajC family.</text>
</comment>
<comment type="subcellular location">
    <subcellularLocation>
        <location evidence="2">Cell membrane</location>
        <topology evidence="2">Single-pass membrane protein</topology>
    </subcellularLocation>
</comment>
<name>S5YS78_PARAH</name>
<dbReference type="EMBL" id="CP006650">
    <property type="protein sequence ID" value="AGT08061.1"/>
    <property type="molecule type" value="Genomic_DNA"/>
</dbReference>
<keyword evidence="8 13" id="KW-0812">Transmembrane</keyword>
<protein>
    <recommendedName>
        <fullName evidence="5">Sec translocon accessory complex subunit YajC</fullName>
    </recommendedName>
</protein>
<comment type="function">
    <text evidence="1">The SecYEG-SecDF-YajC-YidC holo-translocon (HTL) protein secretase/insertase is a supercomplex required for protein secretion, insertion of proteins into membranes, and assembly of membrane protein complexes. While the SecYEG complex is essential for assembly of a number of proteins and complexes, the SecDF-YajC-YidC subcomplex facilitates these functions.</text>
</comment>
<dbReference type="Proteomes" id="UP000015480">
    <property type="component" value="Chromosome"/>
</dbReference>
<keyword evidence="11" id="KW-0811">Translocation</keyword>
<dbReference type="GO" id="GO:0005886">
    <property type="term" value="C:plasma membrane"/>
    <property type="evidence" value="ECO:0007669"/>
    <property type="project" value="UniProtKB-SubCell"/>
</dbReference>
<dbReference type="PATRIC" id="fig|1367847.3.peg.915"/>
<dbReference type="KEGG" id="pami:JCM7686_0952"/>